<keyword evidence="2" id="KW-0812">Transmembrane</keyword>
<keyword evidence="4" id="KW-1185">Reference proteome</keyword>
<gene>
    <name evidence="3" type="ORF">HHUSO_G34801</name>
</gene>
<dbReference type="InterPro" id="IPR018487">
    <property type="entry name" value="Hemopexin-like_repeat"/>
</dbReference>
<feature type="repeat" description="Hemopexin" evidence="1">
    <location>
        <begin position="44"/>
        <end position="90"/>
    </location>
</feature>
<keyword evidence="2" id="KW-0472">Membrane</keyword>
<dbReference type="SUPFAM" id="SSF50923">
    <property type="entry name" value="Hemopexin-like domain"/>
    <property type="match status" value="1"/>
</dbReference>
<dbReference type="EMBL" id="JAHFZB010000048">
    <property type="protein sequence ID" value="KAK6467747.1"/>
    <property type="molecule type" value="Genomic_DNA"/>
</dbReference>
<feature type="non-terminal residue" evidence="3">
    <location>
        <position position="1"/>
    </location>
</feature>
<evidence type="ECO:0000256" key="2">
    <source>
        <dbReference type="SAM" id="Phobius"/>
    </source>
</evidence>
<feature type="repeat" description="Hemopexin" evidence="1">
    <location>
        <begin position="1"/>
        <end position="43"/>
    </location>
</feature>
<evidence type="ECO:0000313" key="4">
    <source>
        <dbReference type="Proteomes" id="UP001369086"/>
    </source>
</evidence>
<dbReference type="InterPro" id="IPR036375">
    <property type="entry name" value="Hemopexin-like_dom_sf"/>
</dbReference>
<evidence type="ECO:0000313" key="3">
    <source>
        <dbReference type="EMBL" id="KAK6467747.1"/>
    </source>
</evidence>
<dbReference type="Pfam" id="PF00045">
    <property type="entry name" value="Hemopexin"/>
    <property type="match status" value="2"/>
</dbReference>
<accession>A0ABR0Y530</accession>
<feature type="transmembrane region" description="Helical" evidence="2">
    <location>
        <begin position="130"/>
        <end position="149"/>
    </location>
</feature>
<protein>
    <submittedName>
        <fullName evidence="3">Matrix metalloproteinase-17-like</fullName>
    </submittedName>
</protein>
<evidence type="ECO:0000256" key="1">
    <source>
        <dbReference type="PROSITE-ProRule" id="PRU01011"/>
    </source>
</evidence>
<dbReference type="SMART" id="SM00120">
    <property type="entry name" value="HX"/>
    <property type="match status" value="2"/>
</dbReference>
<dbReference type="Proteomes" id="UP001369086">
    <property type="component" value="Unassembled WGS sequence"/>
</dbReference>
<proteinExistence type="predicted"/>
<comment type="caution">
    <text evidence="3">The sequence shown here is derived from an EMBL/GenBank/DDBJ whole genome shotgun (WGS) entry which is preliminary data.</text>
</comment>
<sequence>SFVWAHNGKTYFFRGAQFWRYDDREKRMDTGYPKPISLWRGIPDDLDDVITWGDGDAYFFKGDQYWVQKKGGLDQEEVTPKSVPIDWMRCPPPRTSPAPPRTPPNPRVAGCNCDLGSGGAGLREHRQSHWLLTVTVVFYFLLPSSTTFSSDSPGMSYTF</sequence>
<organism evidence="3 4">
    <name type="scientific">Huso huso</name>
    <name type="common">Beluga</name>
    <name type="synonym">Acipenser huso</name>
    <dbReference type="NCBI Taxonomy" id="61971"/>
    <lineage>
        <taxon>Eukaryota</taxon>
        <taxon>Metazoa</taxon>
        <taxon>Chordata</taxon>
        <taxon>Craniata</taxon>
        <taxon>Vertebrata</taxon>
        <taxon>Euteleostomi</taxon>
        <taxon>Actinopterygii</taxon>
        <taxon>Chondrostei</taxon>
        <taxon>Acipenseriformes</taxon>
        <taxon>Acipenseridae</taxon>
        <taxon>Huso</taxon>
    </lineage>
</organism>
<keyword evidence="2" id="KW-1133">Transmembrane helix</keyword>
<reference evidence="3 4" key="1">
    <citation type="submission" date="2021-05" db="EMBL/GenBank/DDBJ databases">
        <authorList>
            <person name="Zahm M."/>
            <person name="Klopp C."/>
            <person name="Cabau C."/>
            <person name="Kuhl H."/>
            <person name="Suciu R."/>
            <person name="Ciorpac M."/>
            <person name="Holostenco D."/>
            <person name="Gessner J."/>
            <person name="Wuertz S."/>
            <person name="Hohne C."/>
            <person name="Stock M."/>
            <person name="Gislard M."/>
            <person name="Lluch J."/>
            <person name="Milhes M."/>
            <person name="Lampietro C."/>
            <person name="Lopez Roques C."/>
            <person name="Donnadieu C."/>
            <person name="Du K."/>
            <person name="Schartl M."/>
            <person name="Guiguen Y."/>
        </authorList>
    </citation>
    <scope>NUCLEOTIDE SEQUENCE [LARGE SCALE GENOMIC DNA]</scope>
    <source>
        <strain evidence="3">Hh-F2</strain>
        <tissue evidence="3">Blood</tissue>
    </source>
</reference>
<dbReference type="PROSITE" id="PS51642">
    <property type="entry name" value="HEMOPEXIN_2"/>
    <property type="match status" value="2"/>
</dbReference>
<dbReference type="Gene3D" id="2.110.10.10">
    <property type="entry name" value="Hemopexin-like domain"/>
    <property type="match status" value="1"/>
</dbReference>
<name>A0ABR0Y530_HUSHU</name>